<accession>A0A1Y2JNL3</accession>
<organism evidence="2 3">
    <name type="scientific">Bradyrhizobium japonicum</name>
    <dbReference type="NCBI Taxonomy" id="375"/>
    <lineage>
        <taxon>Bacteria</taxon>
        <taxon>Pseudomonadati</taxon>
        <taxon>Pseudomonadota</taxon>
        <taxon>Alphaproteobacteria</taxon>
        <taxon>Hyphomicrobiales</taxon>
        <taxon>Nitrobacteraceae</taxon>
        <taxon>Bradyrhizobium</taxon>
    </lineage>
</organism>
<evidence type="ECO:0000313" key="3">
    <source>
        <dbReference type="Proteomes" id="UP000193335"/>
    </source>
</evidence>
<reference evidence="2 3" key="1">
    <citation type="submission" date="2017-03" db="EMBL/GenBank/DDBJ databases">
        <title>Whole genome sequences of fourteen strains of Bradyrhizobium canariense and one strain of Bradyrhizobium japonicum isolated from Lupinus (Papilionoideae: Genisteae) species in Algeria.</title>
        <authorList>
            <person name="Crovadore J."/>
            <person name="Chekireb D."/>
            <person name="Brachmann A."/>
            <person name="Chablais R."/>
            <person name="Cochard B."/>
            <person name="Lefort F."/>
        </authorList>
    </citation>
    <scope>NUCLEOTIDE SEQUENCE [LARGE SCALE GENOMIC DNA]</scope>
    <source>
        <strain evidence="2 3">UBMA197</strain>
    </source>
</reference>
<dbReference type="NCBIfam" id="TIGR02391">
    <property type="entry name" value="hypoth_ymh"/>
    <property type="match status" value="1"/>
</dbReference>
<dbReference type="Pfam" id="PF09509">
    <property type="entry name" value="Hypoth_Ymh"/>
    <property type="match status" value="1"/>
</dbReference>
<feature type="domain" description="Conserved hypothetical protein CHP02391" evidence="1">
    <location>
        <begin position="111"/>
        <end position="222"/>
    </location>
</feature>
<evidence type="ECO:0000259" key="1">
    <source>
        <dbReference type="Pfam" id="PF09509"/>
    </source>
</evidence>
<dbReference type="InterPro" id="IPR012654">
    <property type="entry name" value="CHP02391"/>
</dbReference>
<protein>
    <submittedName>
        <fullName evidence="2">TIGR02391 family protein</fullName>
    </submittedName>
</protein>
<comment type="caution">
    <text evidence="2">The sequence shown here is derived from an EMBL/GenBank/DDBJ whole genome shotgun (WGS) entry which is preliminary data.</text>
</comment>
<dbReference type="RefSeq" id="WP_085401155.1">
    <property type="nucleotide sequence ID" value="NZ_NAFL01000248.1"/>
</dbReference>
<evidence type="ECO:0000313" key="2">
    <source>
        <dbReference type="EMBL" id="OSJ32541.1"/>
    </source>
</evidence>
<name>A0A1Y2JNL3_BRAJP</name>
<dbReference type="EMBL" id="NAFL01000248">
    <property type="protein sequence ID" value="OSJ32541.1"/>
    <property type="molecule type" value="Genomic_DNA"/>
</dbReference>
<dbReference type="Proteomes" id="UP000193335">
    <property type="component" value="Unassembled WGS sequence"/>
</dbReference>
<gene>
    <name evidence="2" type="ORF">BSZ19_18485</name>
</gene>
<proteinExistence type="predicted"/>
<dbReference type="AlphaFoldDB" id="A0A1Y2JNL3"/>
<sequence length="226" mass="25506">MSNDLVDNNMRNYPPQAQIMSMEPEDLGLHILKHMLKGGDTHRFNFMQMVPAGQIAERFMEAWGWLDREGFIAVRPNDIHGGGFFVTRAGKRVAASTDIDAWKKESMFPDELDPVIMASAKPLFVRGQYDLAVFASFKEVEVRLRAKDASLAQWSGVDLINRAFGPNGCLMTGATKDRVSMRDLFAGAFGIFRNPSAHQEVKFDDPREVIDMMCTANQMLRMVDRI</sequence>